<evidence type="ECO:0000259" key="8">
    <source>
        <dbReference type="Pfam" id="PF14416"/>
    </source>
</evidence>
<comment type="similarity">
    <text evidence="2">Belongs to the PC-esterase family. TBL subfamily.</text>
</comment>
<sequence length="119" mass="13580">MSHCDVFDGMWVKDDANPMYEPGSCPFIDESFDCYQNGRPDNGYRTLDGSLSTIIFQDNNATLNAKEMLELLRGKQLVYVGDSLKRICGNQCMVCLLRNYVEDKNRVFERIPIENGKAL</sequence>
<organism evidence="9 10">
    <name type="scientific">Solanum commersonii</name>
    <name type="common">Commerson's wild potato</name>
    <name type="synonym">Commerson's nightshade</name>
    <dbReference type="NCBI Taxonomy" id="4109"/>
    <lineage>
        <taxon>Eukaryota</taxon>
        <taxon>Viridiplantae</taxon>
        <taxon>Streptophyta</taxon>
        <taxon>Embryophyta</taxon>
        <taxon>Tracheophyta</taxon>
        <taxon>Spermatophyta</taxon>
        <taxon>Magnoliopsida</taxon>
        <taxon>eudicotyledons</taxon>
        <taxon>Gunneridae</taxon>
        <taxon>Pentapetalae</taxon>
        <taxon>asterids</taxon>
        <taxon>lamiids</taxon>
        <taxon>Solanales</taxon>
        <taxon>Solanaceae</taxon>
        <taxon>Solanoideae</taxon>
        <taxon>Solaneae</taxon>
        <taxon>Solanum</taxon>
    </lineage>
</organism>
<evidence type="ECO:0000256" key="6">
    <source>
        <dbReference type="ARBA" id="ARBA00023136"/>
    </source>
</evidence>
<keyword evidence="4" id="KW-0735">Signal-anchor</keyword>
<dbReference type="InterPro" id="IPR029962">
    <property type="entry name" value="TBL"/>
</dbReference>
<feature type="domain" description="Trichome birefringence-like N-terminal" evidence="8">
    <location>
        <begin position="3"/>
        <end position="45"/>
    </location>
</feature>
<dbReference type="EMBL" id="JACXVP010000012">
    <property type="protein sequence ID" value="KAG5571489.1"/>
    <property type="molecule type" value="Genomic_DNA"/>
</dbReference>
<keyword evidence="5" id="KW-1133">Transmembrane helix</keyword>
<reference evidence="9 10" key="1">
    <citation type="submission" date="2020-09" db="EMBL/GenBank/DDBJ databases">
        <title>De no assembly of potato wild relative species, Solanum commersonii.</title>
        <authorList>
            <person name="Cho K."/>
        </authorList>
    </citation>
    <scope>NUCLEOTIDE SEQUENCE [LARGE SCALE GENOMIC DNA]</scope>
    <source>
        <strain evidence="9">LZ3.2</strain>
        <tissue evidence="9">Leaf</tissue>
    </source>
</reference>
<evidence type="ECO:0000256" key="1">
    <source>
        <dbReference type="ARBA" id="ARBA00004167"/>
    </source>
</evidence>
<feature type="domain" description="Trichome birefringence-like C-terminal" evidence="7">
    <location>
        <begin position="62"/>
        <end position="108"/>
    </location>
</feature>
<gene>
    <name evidence="9" type="ORF">H5410_061255</name>
</gene>
<comment type="caution">
    <text evidence="9">The sequence shown here is derived from an EMBL/GenBank/DDBJ whole genome shotgun (WGS) entry which is preliminary data.</text>
</comment>
<protein>
    <submittedName>
        <fullName evidence="9">Uncharacterized protein</fullName>
    </submittedName>
</protein>
<dbReference type="PANTHER" id="PTHR32285:SF258">
    <property type="entry name" value="PROTEIN TRICHOME BIREFRINGENCE-LIKE 4"/>
    <property type="match status" value="1"/>
</dbReference>
<keyword evidence="10" id="KW-1185">Reference proteome</keyword>
<evidence type="ECO:0000313" key="10">
    <source>
        <dbReference type="Proteomes" id="UP000824120"/>
    </source>
</evidence>
<dbReference type="OrthoDB" id="1739662at2759"/>
<accession>A0A9J5W7L2</accession>
<proteinExistence type="inferred from homology"/>
<dbReference type="AlphaFoldDB" id="A0A9J5W7L2"/>
<dbReference type="PANTHER" id="PTHR32285">
    <property type="entry name" value="PROTEIN TRICHOME BIREFRINGENCE-LIKE 9-RELATED"/>
    <property type="match status" value="1"/>
</dbReference>
<keyword evidence="3" id="KW-0812">Transmembrane</keyword>
<dbReference type="InterPro" id="IPR025846">
    <property type="entry name" value="TBL_N"/>
</dbReference>
<dbReference type="InterPro" id="IPR026057">
    <property type="entry name" value="TBL_C"/>
</dbReference>
<name>A0A9J5W7L2_SOLCO</name>
<evidence type="ECO:0000256" key="3">
    <source>
        <dbReference type="ARBA" id="ARBA00022692"/>
    </source>
</evidence>
<evidence type="ECO:0000256" key="2">
    <source>
        <dbReference type="ARBA" id="ARBA00007727"/>
    </source>
</evidence>
<keyword evidence="6" id="KW-0472">Membrane</keyword>
<evidence type="ECO:0000256" key="5">
    <source>
        <dbReference type="ARBA" id="ARBA00022989"/>
    </source>
</evidence>
<dbReference type="Proteomes" id="UP000824120">
    <property type="component" value="Chromosome 12"/>
</dbReference>
<dbReference type="GO" id="GO:0016413">
    <property type="term" value="F:O-acetyltransferase activity"/>
    <property type="evidence" value="ECO:0007669"/>
    <property type="project" value="InterPro"/>
</dbReference>
<dbReference type="Pfam" id="PF14416">
    <property type="entry name" value="PMR5N"/>
    <property type="match status" value="1"/>
</dbReference>
<evidence type="ECO:0000256" key="4">
    <source>
        <dbReference type="ARBA" id="ARBA00022968"/>
    </source>
</evidence>
<comment type="subcellular location">
    <subcellularLocation>
        <location evidence="1">Membrane</location>
        <topology evidence="1">Single-pass membrane protein</topology>
    </subcellularLocation>
</comment>
<evidence type="ECO:0000259" key="7">
    <source>
        <dbReference type="Pfam" id="PF13839"/>
    </source>
</evidence>
<dbReference type="GO" id="GO:0005794">
    <property type="term" value="C:Golgi apparatus"/>
    <property type="evidence" value="ECO:0007669"/>
    <property type="project" value="TreeGrafter"/>
</dbReference>
<dbReference type="Pfam" id="PF13839">
    <property type="entry name" value="PC-Esterase"/>
    <property type="match status" value="1"/>
</dbReference>
<dbReference type="GO" id="GO:0016020">
    <property type="term" value="C:membrane"/>
    <property type="evidence" value="ECO:0007669"/>
    <property type="project" value="UniProtKB-SubCell"/>
</dbReference>
<evidence type="ECO:0000313" key="9">
    <source>
        <dbReference type="EMBL" id="KAG5571489.1"/>
    </source>
</evidence>